<dbReference type="PANTHER" id="PTHR34351:SF2">
    <property type="entry name" value="DUF58 DOMAIN-CONTAINING PROTEIN"/>
    <property type="match status" value="1"/>
</dbReference>
<gene>
    <name evidence="3" type="ordered locus">TherJR_0784</name>
</gene>
<accession>D5XCM5</accession>
<dbReference type="STRING" id="635013.TherJR_0784"/>
<reference evidence="3 4" key="1">
    <citation type="submission" date="2010-05" db="EMBL/GenBank/DDBJ databases">
        <title>Complete sequence of Thermincola sp. JR.</title>
        <authorList>
            <consortium name="US DOE Joint Genome Institute"/>
            <person name="Lucas S."/>
            <person name="Copeland A."/>
            <person name="Lapidus A."/>
            <person name="Cheng J.-F."/>
            <person name="Bruce D."/>
            <person name="Goodwin L."/>
            <person name="Pitluck S."/>
            <person name="Chertkov O."/>
            <person name="Detter J.C."/>
            <person name="Han C."/>
            <person name="Tapia R."/>
            <person name="Land M."/>
            <person name="Hauser L."/>
            <person name="Kyrpides N."/>
            <person name="Mikhailova N."/>
            <person name="Hazen T.C."/>
            <person name="Woyke T."/>
        </authorList>
    </citation>
    <scope>NUCLEOTIDE SEQUENCE [LARGE SCALE GENOMIC DNA]</scope>
    <source>
        <strain evidence="3 4">JR</strain>
    </source>
</reference>
<keyword evidence="1" id="KW-0472">Membrane</keyword>
<dbReference type="EMBL" id="CP002028">
    <property type="protein sequence ID" value="ADG81651.1"/>
    <property type="molecule type" value="Genomic_DNA"/>
</dbReference>
<dbReference type="AlphaFoldDB" id="D5XCM5"/>
<dbReference type="eggNOG" id="COG1721">
    <property type="taxonomic scope" value="Bacteria"/>
</dbReference>
<dbReference type="RefSeq" id="WP_013119672.1">
    <property type="nucleotide sequence ID" value="NC_014152.1"/>
</dbReference>
<evidence type="ECO:0000256" key="1">
    <source>
        <dbReference type="SAM" id="Phobius"/>
    </source>
</evidence>
<name>D5XCM5_THEPJ</name>
<dbReference type="OrthoDB" id="9778037at2"/>
<organism evidence="3 4">
    <name type="scientific">Thermincola potens (strain JR)</name>
    <dbReference type="NCBI Taxonomy" id="635013"/>
    <lineage>
        <taxon>Bacteria</taxon>
        <taxon>Bacillati</taxon>
        <taxon>Bacillota</taxon>
        <taxon>Clostridia</taxon>
        <taxon>Eubacteriales</taxon>
        <taxon>Thermincolaceae</taxon>
        <taxon>Thermincola</taxon>
    </lineage>
</organism>
<protein>
    <recommendedName>
        <fullName evidence="2">DUF58 domain-containing protein</fullName>
    </recommendedName>
</protein>
<evidence type="ECO:0000259" key="2">
    <source>
        <dbReference type="Pfam" id="PF01882"/>
    </source>
</evidence>
<dbReference type="Proteomes" id="UP000002377">
    <property type="component" value="Chromosome"/>
</dbReference>
<dbReference type="PANTHER" id="PTHR34351">
    <property type="entry name" value="SLR1927 PROTEIN-RELATED"/>
    <property type="match status" value="1"/>
</dbReference>
<sequence length="411" mass="45749">MKLSGVAKGLLWLIMAYIYAGLVGGRLPYFILYASIGVLAVSLVWVKILAGVKIKATLDTNRSEVGKVVFIKLKVENTSFLPLPWVHCSMELPDAFGPENREASFGFHLKSYEKKEFRIPLECGLRGFFQWGRVKVQAGDIFGLFYSSKVIENRLNLLIRPRADFLGKSCLRCIDAREGDRVWSVRPGRHVSEFRGVRAYNPGDSLNRIHWKASLKAQRFLVKEYEQSMMNEMLIFVDLASPKHTFKGYDNSLERGLHVAASLAATAIREGLNVGMVLCSDSLLAIPPNRSKGHLSLILDFLARASRGTVPNAFTEALIKEGLQHPRGTMLILITPDLDAGLVQTLTMFTGKGYKVFVALLKLETFEDGDIDIQARDLAVSRIRHMGIQVLLIDKDTSLQILFGGVQHAAG</sequence>
<feature type="domain" description="DUF58" evidence="2">
    <location>
        <begin position="197"/>
        <end position="353"/>
    </location>
</feature>
<evidence type="ECO:0000313" key="3">
    <source>
        <dbReference type="EMBL" id="ADG81651.1"/>
    </source>
</evidence>
<keyword evidence="1" id="KW-0812">Transmembrane</keyword>
<dbReference type="Pfam" id="PF01882">
    <property type="entry name" value="DUF58"/>
    <property type="match status" value="1"/>
</dbReference>
<dbReference type="InterPro" id="IPR002881">
    <property type="entry name" value="DUF58"/>
</dbReference>
<keyword evidence="4" id="KW-1185">Reference proteome</keyword>
<dbReference type="KEGG" id="tjr:TherJR_0784"/>
<evidence type="ECO:0000313" key="4">
    <source>
        <dbReference type="Proteomes" id="UP000002377"/>
    </source>
</evidence>
<feature type="transmembrane region" description="Helical" evidence="1">
    <location>
        <begin position="30"/>
        <end position="52"/>
    </location>
</feature>
<dbReference type="HOGENOM" id="CLU_026152_3_0_9"/>
<keyword evidence="1" id="KW-1133">Transmembrane helix</keyword>
<proteinExistence type="predicted"/>